<comment type="subcellular location">
    <subcellularLocation>
        <location evidence="3">Secreted</location>
    </subcellularLocation>
    <subcellularLocation>
        <location evidence="3">Bacterial flagellum</location>
    </subcellularLocation>
</comment>
<evidence type="ECO:0000313" key="6">
    <source>
        <dbReference type="EMBL" id="PUE65145.1"/>
    </source>
</evidence>
<sequence length="275" mass="29165">MQISSNSTINPNVYASANQSLARIATGIELNQSSDNASSLSIANSLLTQSNGYSKAIENTNSAIASSQIASGATNEQSKILDNVKEKLLQASTDTTSKEGRDAILKEIKSQLDQFDKIASGTNYNGQTLLQKSATNNSASDSQQYQSGLKGNNIIESSGVQSNTSGLGLTNLVNQDSATFTATDARSFLANVDKAMNGLNDIRTDIGATQKQLESANRNLLTQQTSTLNAASLFDTDYAKESSNFSKQNILAQIGAYGQAQSSNVNQQNVLRLLS</sequence>
<dbReference type="GO" id="GO:0005576">
    <property type="term" value="C:extracellular region"/>
    <property type="evidence" value="ECO:0007669"/>
    <property type="project" value="UniProtKB-SubCell"/>
</dbReference>
<evidence type="ECO:0000256" key="1">
    <source>
        <dbReference type="ARBA" id="ARBA00005709"/>
    </source>
</evidence>
<accession>A0A363D1C9</accession>
<dbReference type="PANTHER" id="PTHR42792:SF2">
    <property type="entry name" value="FLAGELLIN"/>
    <property type="match status" value="1"/>
</dbReference>
<gene>
    <name evidence="6" type="ORF">B0174_04925</name>
</gene>
<dbReference type="OrthoDB" id="9796789at2"/>
<reference evidence="6 7" key="1">
    <citation type="submission" date="2017-02" db="EMBL/GenBank/DDBJ databases">
        <title>Arcobacter caeni sp. nov, a new Arcobacter species isolated from reclaimed water.</title>
        <authorList>
            <person name="Figueras M.J."/>
            <person name="Perez-Cataluna A."/>
            <person name="Salas-Masso N."/>
        </authorList>
    </citation>
    <scope>NUCLEOTIDE SEQUENCE [LARGE SCALE GENOMIC DNA]</scope>
    <source>
        <strain evidence="6 7">RW17-10</strain>
    </source>
</reference>
<dbReference type="InterPro" id="IPR046358">
    <property type="entry name" value="Flagellin_C"/>
</dbReference>
<dbReference type="EMBL" id="MUXE01000005">
    <property type="protein sequence ID" value="PUE65145.1"/>
    <property type="molecule type" value="Genomic_DNA"/>
</dbReference>
<organism evidence="6 7">
    <name type="scientific">Arcobacter caeni</name>
    <dbReference type="NCBI Taxonomy" id="1912877"/>
    <lineage>
        <taxon>Bacteria</taxon>
        <taxon>Pseudomonadati</taxon>
        <taxon>Campylobacterota</taxon>
        <taxon>Epsilonproteobacteria</taxon>
        <taxon>Campylobacterales</taxon>
        <taxon>Arcobacteraceae</taxon>
        <taxon>Arcobacter</taxon>
    </lineage>
</organism>
<comment type="caution">
    <text evidence="6">The sequence shown here is derived from an EMBL/GenBank/DDBJ whole genome shotgun (WGS) entry which is preliminary data.</text>
</comment>
<dbReference type="GO" id="GO:0009288">
    <property type="term" value="C:bacterial-type flagellum"/>
    <property type="evidence" value="ECO:0007669"/>
    <property type="project" value="UniProtKB-SubCell"/>
</dbReference>
<dbReference type="GO" id="GO:0005198">
    <property type="term" value="F:structural molecule activity"/>
    <property type="evidence" value="ECO:0007669"/>
    <property type="project" value="UniProtKB-UniRule"/>
</dbReference>
<comment type="similarity">
    <text evidence="1 3">Belongs to the bacterial flagellin family.</text>
</comment>
<evidence type="ECO:0000313" key="7">
    <source>
        <dbReference type="Proteomes" id="UP000251135"/>
    </source>
</evidence>
<dbReference type="SUPFAM" id="SSF64518">
    <property type="entry name" value="Phase 1 flagellin"/>
    <property type="match status" value="1"/>
</dbReference>
<name>A0A363D1C9_9BACT</name>
<dbReference type="InterPro" id="IPR001029">
    <property type="entry name" value="Flagellin_N"/>
</dbReference>
<evidence type="ECO:0000256" key="3">
    <source>
        <dbReference type="RuleBase" id="RU362073"/>
    </source>
</evidence>
<dbReference type="RefSeq" id="WP_108558548.1">
    <property type="nucleotide sequence ID" value="NZ_MUXE01000005.1"/>
</dbReference>
<keyword evidence="3" id="KW-0964">Secreted</keyword>
<dbReference type="Gene3D" id="6.10.10.10">
    <property type="entry name" value="Flagellar export chaperone, C-terminal domain"/>
    <property type="match status" value="1"/>
</dbReference>
<dbReference type="Pfam" id="PF00669">
    <property type="entry name" value="Flagellin_N"/>
    <property type="match status" value="1"/>
</dbReference>
<dbReference type="AlphaFoldDB" id="A0A363D1C9"/>
<dbReference type="Proteomes" id="UP000251135">
    <property type="component" value="Unassembled WGS sequence"/>
</dbReference>
<feature type="domain" description="Flagellin N-terminal" evidence="4">
    <location>
        <begin position="12"/>
        <end position="135"/>
    </location>
</feature>
<dbReference type="InterPro" id="IPR042187">
    <property type="entry name" value="Flagellin_C_sub2"/>
</dbReference>
<keyword evidence="7" id="KW-1185">Reference proteome</keyword>
<evidence type="ECO:0000259" key="4">
    <source>
        <dbReference type="Pfam" id="PF00669"/>
    </source>
</evidence>
<dbReference type="InterPro" id="IPR001492">
    <property type="entry name" value="Flagellin"/>
</dbReference>
<feature type="domain" description="Flagellin C-terminal" evidence="5">
    <location>
        <begin position="189"/>
        <end position="274"/>
    </location>
</feature>
<keyword evidence="2 3" id="KW-0975">Bacterial flagellum</keyword>
<comment type="function">
    <text evidence="3">Flagellin is the subunit protein which polymerizes to form the filaments of bacterial flagella.</text>
</comment>
<protein>
    <recommendedName>
        <fullName evidence="3">Flagellin</fullName>
    </recommendedName>
</protein>
<proteinExistence type="inferred from homology"/>
<dbReference type="PRINTS" id="PR00207">
    <property type="entry name" value="FLAGELLIN"/>
</dbReference>
<evidence type="ECO:0000256" key="2">
    <source>
        <dbReference type="ARBA" id="ARBA00023143"/>
    </source>
</evidence>
<dbReference type="Gene3D" id="1.20.1330.10">
    <property type="entry name" value="f41 fragment of flagellin, N-terminal domain"/>
    <property type="match status" value="1"/>
</dbReference>
<dbReference type="Pfam" id="PF00700">
    <property type="entry name" value="Flagellin_C"/>
    <property type="match status" value="1"/>
</dbReference>
<evidence type="ECO:0000259" key="5">
    <source>
        <dbReference type="Pfam" id="PF00700"/>
    </source>
</evidence>
<dbReference type="PANTHER" id="PTHR42792">
    <property type="entry name" value="FLAGELLIN"/>
    <property type="match status" value="1"/>
</dbReference>